<sequence length="391" mass="44480">MKRLIYPATRAVEHATELPGVRPIRLFPVLWPLWQVETSAEVYDRQDFEVIDHFVMRTIGECGIHDRAELTAFLNLPSGLVDRCLAFLATIQQVTLSGTTVDLAPLGARSLSDGVRYVPTTSRLTILIERQLGRPFPRQHYDGNVTVLDTTEIEDGQLADRSRFLSVFTTAQYRPEVLQWLEQHPDRAKFNLPSQLRNLREEGHRDGYLPCYLIETADHEILAYTNVAEERDAFLEQVCIETAIEHLIEAKRIRRPQEVWKEWLAESKTYGAGQLKETTDGWQVVLDPGAFGKPPKIPPTRIGSYQFRDNHFIQVWSADPAARRQALIERSLGIATLPDITSMPHLETRIRDLAAKLRIPAASVDDLRAHARRTGDDRRLNHLATLAEKGT</sequence>
<reference evidence="1 2" key="1">
    <citation type="submission" date="2020-03" db="EMBL/GenBank/DDBJ databases">
        <title>Whole genome shotgun sequence of Phytohabitans suffuscus NBRC 105367.</title>
        <authorList>
            <person name="Komaki H."/>
            <person name="Tamura T."/>
        </authorList>
    </citation>
    <scope>NUCLEOTIDE SEQUENCE [LARGE SCALE GENOMIC DNA]</scope>
    <source>
        <strain evidence="1 2">NBRC 105367</strain>
    </source>
</reference>
<reference evidence="1 2" key="2">
    <citation type="submission" date="2020-03" db="EMBL/GenBank/DDBJ databases">
        <authorList>
            <person name="Ichikawa N."/>
            <person name="Kimura A."/>
            <person name="Kitahashi Y."/>
            <person name="Uohara A."/>
        </authorList>
    </citation>
    <scope>NUCLEOTIDE SEQUENCE [LARGE SCALE GENOMIC DNA]</scope>
    <source>
        <strain evidence="1 2">NBRC 105367</strain>
    </source>
</reference>
<accession>A0A6F8YCG5</accession>
<proteinExistence type="predicted"/>
<keyword evidence="2" id="KW-1185">Reference proteome</keyword>
<protein>
    <submittedName>
        <fullName evidence="1">Uncharacterized protein</fullName>
    </submittedName>
</protein>
<dbReference type="AlphaFoldDB" id="A0A6F8YCG5"/>
<gene>
    <name evidence="1" type="ORF">Psuf_010360</name>
</gene>
<dbReference type="Proteomes" id="UP000503011">
    <property type="component" value="Chromosome"/>
</dbReference>
<organism evidence="1 2">
    <name type="scientific">Phytohabitans suffuscus</name>
    <dbReference type="NCBI Taxonomy" id="624315"/>
    <lineage>
        <taxon>Bacteria</taxon>
        <taxon>Bacillati</taxon>
        <taxon>Actinomycetota</taxon>
        <taxon>Actinomycetes</taxon>
        <taxon>Micromonosporales</taxon>
        <taxon>Micromonosporaceae</taxon>
    </lineage>
</organism>
<evidence type="ECO:0000313" key="1">
    <source>
        <dbReference type="EMBL" id="BCB83723.1"/>
    </source>
</evidence>
<evidence type="ECO:0000313" key="2">
    <source>
        <dbReference type="Proteomes" id="UP000503011"/>
    </source>
</evidence>
<dbReference type="KEGG" id="psuu:Psuf_010360"/>
<name>A0A6F8YCG5_9ACTN</name>
<dbReference type="EMBL" id="AP022871">
    <property type="protein sequence ID" value="BCB83723.1"/>
    <property type="molecule type" value="Genomic_DNA"/>
</dbReference>